<name>A0AAD6V9T4_9AGAR</name>
<protein>
    <recommendedName>
        <fullName evidence="8">Xylanolytic transcriptional activator regulatory domain-containing protein</fullName>
    </recommendedName>
</protein>
<evidence type="ECO:0000256" key="2">
    <source>
        <dbReference type="ARBA" id="ARBA00022833"/>
    </source>
</evidence>
<dbReference type="GO" id="GO:0008270">
    <property type="term" value="F:zinc ion binding"/>
    <property type="evidence" value="ECO:0007669"/>
    <property type="project" value="InterPro"/>
</dbReference>
<keyword evidence="3" id="KW-0805">Transcription regulation</keyword>
<accession>A0AAD6V9T4</accession>
<evidence type="ECO:0000256" key="6">
    <source>
        <dbReference type="ARBA" id="ARBA00023242"/>
    </source>
</evidence>
<dbReference type="InterPro" id="IPR007219">
    <property type="entry name" value="XnlR_reg_dom"/>
</dbReference>
<keyword evidence="5" id="KW-0804">Transcription</keyword>
<proteinExistence type="predicted"/>
<dbReference type="PANTHER" id="PTHR31313">
    <property type="entry name" value="TY1 ENHANCER ACTIVATOR"/>
    <property type="match status" value="1"/>
</dbReference>
<dbReference type="EMBL" id="JARJCW010000060">
    <property type="protein sequence ID" value="KAJ7201053.1"/>
    <property type="molecule type" value="Genomic_DNA"/>
</dbReference>
<evidence type="ECO:0000256" key="3">
    <source>
        <dbReference type="ARBA" id="ARBA00023015"/>
    </source>
</evidence>
<evidence type="ECO:0000256" key="7">
    <source>
        <dbReference type="SAM" id="MobiDB-lite"/>
    </source>
</evidence>
<feature type="domain" description="Xylanolytic transcriptional activator regulatory" evidence="8">
    <location>
        <begin position="183"/>
        <end position="427"/>
    </location>
</feature>
<dbReference type="PANTHER" id="PTHR31313:SF81">
    <property type="entry name" value="TY1 ENHANCER ACTIVATOR"/>
    <property type="match status" value="1"/>
</dbReference>
<keyword evidence="1" id="KW-0479">Metal-binding</keyword>
<dbReference type="AlphaFoldDB" id="A0AAD6V9T4"/>
<gene>
    <name evidence="9" type="ORF">GGX14DRAFT_658872</name>
</gene>
<evidence type="ECO:0000256" key="4">
    <source>
        <dbReference type="ARBA" id="ARBA00023125"/>
    </source>
</evidence>
<dbReference type="Proteomes" id="UP001219525">
    <property type="component" value="Unassembled WGS sequence"/>
</dbReference>
<feature type="compositionally biased region" description="Basic and acidic residues" evidence="7">
    <location>
        <begin position="69"/>
        <end position="78"/>
    </location>
</feature>
<dbReference type="InterPro" id="IPR051615">
    <property type="entry name" value="Transcr_Regulatory_Elem"/>
</dbReference>
<feature type="region of interest" description="Disordered" evidence="7">
    <location>
        <begin position="1"/>
        <end position="28"/>
    </location>
</feature>
<keyword evidence="6" id="KW-0539">Nucleus</keyword>
<sequence>MASDPLSGRDRECSWGRESTARKPKTDAHFEALRKRADALQVYVDLLEGMLAKCACQDVSSHIQFRPQQPEERNHGEESETDFDESEEEITKELTVPTQRLKAIVPPSSETPPTPDAPAVDNPHASYVLLVDGVDEAHAHPDIDWSRHLPATVGLDRKEHDKILDISFKFWVGWGLRAVPSLFLKDMYRALRVPRSQQPPKTLSYSPVLHNAMLAICAIFSSDPHIRARKTRECFADAARACLKAECRKPQISLVHALAFLGTFYADAGERILADLYVGEYRLRMSSRISMTLGLEVDCTPWVKSGFITYEEKQARHWTHWAICYRDVCWALVVGRHFCGPPMDGHAIAMPFVDSAADQLPWFYAPANIPPQPNLITLVFYETTALAMIARKIIDIVCSNELDRARHDTLKVDQLVTKIDLDLYNWKSRLPPELDITPANKAKSTPYRLMLHCDYWTHFIYLHRPFFSRKTQSIQISDREIDHVKLCKRAAENILEIAHTWSSLYNLRHSPPLLFQTIFSAGTIFLLLALQATANVRIAHGALHTALAKVNQCIRYLHEMSDTWESAAHIRNTLRAILRDKLRPIITRRLAEKGVALPADTAAALAGMHQESTPDAAGTLPHGYGIAPTSAPNPTTSDVAQHMAAPVLGDPSFSGENSMPDLDIEGFLPNFDFGAPEHWF</sequence>
<keyword evidence="10" id="KW-1185">Reference proteome</keyword>
<dbReference type="GO" id="GO:0003677">
    <property type="term" value="F:DNA binding"/>
    <property type="evidence" value="ECO:0007669"/>
    <property type="project" value="UniProtKB-KW"/>
</dbReference>
<keyword evidence="2" id="KW-0862">Zinc</keyword>
<evidence type="ECO:0000259" key="8">
    <source>
        <dbReference type="Pfam" id="PF04082"/>
    </source>
</evidence>
<feature type="compositionally biased region" description="Acidic residues" evidence="7">
    <location>
        <begin position="79"/>
        <end position="90"/>
    </location>
</feature>
<dbReference type="GO" id="GO:0006351">
    <property type="term" value="P:DNA-templated transcription"/>
    <property type="evidence" value="ECO:0007669"/>
    <property type="project" value="InterPro"/>
</dbReference>
<feature type="compositionally biased region" description="Basic and acidic residues" evidence="7">
    <location>
        <begin position="7"/>
        <end position="28"/>
    </location>
</feature>
<comment type="caution">
    <text evidence="9">The sequence shown here is derived from an EMBL/GenBank/DDBJ whole genome shotgun (WGS) entry which is preliminary data.</text>
</comment>
<organism evidence="9 10">
    <name type="scientific">Mycena pura</name>
    <dbReference type="NCBI Taxonomy" id="153505"/>
    <lineage>
        <taxon>Eukaryota</taxon>
        <taxon>Fungi</taxon>
        <taxon>Dikarya</taxon>
        <taxon>Basidiomycota</taxon>
        <taxon>Agaricomycotina</taxon>
        <taxon>Agaricomycetes</taxon>
        <taxon>Agaricomycetidae</taxon>
        <taxon>Agaricales</taxon>
        <taxon>Marasmiineae</taxon>
        <taxon>Mycenaceae</taxon>
        <taxon>Mycena</taxon>
    </lineage>
</organism>
<evidence type="ECO:0000313" key="9">
    <source>
        <dbReference type="EMBL" id="KAJ7201053.1"/>
    </source>
</evidence>
<evidence type="ECO:0000256" key="1">
    <source>
        <dbReference type="ARBA" id="ARBA00022723"/>
    </source>
</evidence>
<evidence type="ECO:0000313" key="10">
    <source>
        <dbReference type="Proteomes" id="UP001219525"/>
    </source>
</evidence>
<dbReference type="CDD" id="cd12148">
    <property type="entry name" value="fungal_TF_MHR"/>
    <property type="match status" value="1"/>
</dbReference>
<reference evidence="9" key="1">
    <citation type="submission" date="2023-03" db="EMBL/GenBank/DDBJ databases">
        <title>Massive genome expansion in bonnet fungi (Mycena s.s.) driven by repeated elements and novel gene families across ecological guilds.</title>
        <authorList>
            <consortium name="Lawrence Berkeley National Laboratory"/>
            <person name="Harder C.B."/>
            <person name="Miyauchi S."/>
            <person name="Viragh M."/>
            <person name="Kuo A."/>
            <person name="Thoen E."/>
            <person name="Andreopoulos B."/>
            <person name="Lu D."/>
            <person name="Skrede I."/>
            <person name="Drula E."/>
            <person name="Henrissat B."/>
            <person name="Morin E."/>
            <person name="Kohler A."/>
            <person name="Barry K."/>
            <person name="LaButti K."/>
            <person name="Morin E."/>
            <person name="Salamov A."/>
            <person name="Lipzen A."/>
            <person name="Mereny Z."/>
            <person name="Hegedus B."/>
            <person name="Baldrian P."/>
            <person name="Stursova M."/>
            <person name="Weitz H."/>
            <person name="Taylor A."/>
            <person name="Grigoriev I.V."/>
            <person name="Nagy L.G."/>
            <person name="Martin F."/>
            <person name="Kauserud H."/>
        </authorList>
    </citation>
    <scope>NUCLEOTIDE SEQUENCE</scope>
    <source>
        <strain evidence="9">9144</strain>
    </source>
</reference>
<evidence type="ECO:0000256" key="5">
    <source>
        <dbReference type="ARBA" id="ARBA00023163"/>
    </source>
</evidence>
<keyword evidence="4" id="KW-0238">DNA-binding</keyword>
<dbReference type="Pfam" id="PF04082">
    <property type="entry name" value="Fungal_trans"/>
    <property type="match status" value="1"/>
</dbReference>
<feature type="region of interest" description="Disordered" evidence="7">
    <location>
        <begin position="64"/>
        <end position="91"/>
    </location>
</feature>